<name>A0ABP9MNP1_9GAMM</name>
<proteinExistence type="predicted"/>
<dbReference type="EMBL" id="BAABKE010000002">
    <property type="protein sequence ID" value="GAA5097084.1"/>
    <property type="molecule type" value="Genomic_DNA"/>
</dbReference>
<dbReference type="InterPro" id="IPR001853">
    <property type="entry name" value="DSBA-like_thioredoxin_dom"/>
</dbReference>
<dbReference type="Pfam" id="PF01323">
    <property type="entry name" value="DSBA"/>
    <property type="match status" value="1"/>
</dbReference>
<dbReference type="PANTHER" id="PTHR13887">
    <property type="entry name" value="GLUTATHIONE S-TRANSFERASE KAPPA"/>
    <property type="match status" value="1"/>
</dbReference>
<accession>A0ABP9MNP1</accession>
<reference evidence="3" key="1">
    <citation type="journal article" date="2019" name="Int. J. Syst. Evol. Microbiol.">
        <title>The Global Catalogue of Microorganisms (GCM) 10K type strain sequencing project: providing services to taxonomists for standard genome sequencing and annotation.</title>
        <authorList>
            <consortium name="The Broad Institute Genomics Platform"/>
            <consortium name="The Broad Institute Genome Sequencing Center for Infectious Disease"/>
            <person name="Wu L."/>
            <person name="Ma J."/>
        </authorList>
    </citation>
    <scope>NUCLEOTIDE SEQUENCE [LARGE SCALE GENOMIC DNA]</scope>
    <source>
        <strain evidence="3">JCM 18424</strain>
    </source>
</reference>
<feature type="domain" description="DSBA-like thioredoxin" evidence="1">
    <location>
        <begin position="3"/>
        <end position="204"/>
    </location>
</feature>
<dbReference type="InterPro" id="IPR036249">
    <property type="entry name" value="Thioredoxin-like_sf"/>
</dbReference>
<dbReference type="SUPFAM" id="SSF52833">
    <property type="entry name" value="Thioredoxin-like"/>
    <property type="match status" value="1"/>
</dbReference>
<evidence type="ECO:0000313" key="2">
    <source>
        <dbReference type="EMBL" id="GAA5097084.1"/>
    </source>
</evidence>
<dbReference type="Proteomes" id="UP001500631">
    <property type="component" value="Unassembled WGS sequence"/>
</dbReference>
<dbReference type="RefSeq" id="WP_077924924.1">
    <property type="nucleotide sequence ID" value="NZ_BAABKE010000002.1"/>
</dbReference>
<gene>
    <name evidence="2" type="ORF">GCM10023338_08210</name>
</gene>
<dbReference type="PANTHER" id="PTHR13887:SF41">
    <property type="entry name" value="THIOREDOXIN SUPERFAMILY PROTEIN"/>
    <property type="match status" value="1"/>
</dbReference>
<evidence type="ECO:0000313" key="3">
    <source>
        <dbReference type="Proteomes" id="UP001500631"/>
    </source>
</evidence>
<dbReference type="Gene3D" id="3.40.30.10">
    <property type="entry name" value="Glutaredoxin"/>
    <property type="match status" value="1"/>
</dbReference>
<dbReference type="CDD" id="cd03024">
    <property type="entry name" value="DsbA_FrnE"/>
    <property type="match status" value="1"/>
</dbReference>
<keyword evidence="3" id="KW-1185">Reference proteome</keyword>
<comment type="caution">
    <text evidence="2">The sequence shown here is derived from an EMBL/GenBank/DDBJ whole genome shotgun (WGS) entry which is preliminary data.</text>
</comment>
<protein>
    <submittedName>
        <fullName evidence="2">DsbA family oxidoreductase</fullName>
    </submittedName>
</protein>
<organism evidence="2 3">
    <name type="scientific">Wohlfahrtiimonas larvae</name>
    <dbReference type="NCBI Taxonomy" id="1157986"/>
    <lineage>
        <taxon>Bacteria</taxon>
        <taxon>Pseudomonadati</taxon>
        <taxon>Pseudomonadota</taxon>
        <taxon>Gammaproteobacteria</taxon>
        <taxon>Cardiobacteriales</taxon>
        <taxon>Ignatzschineriaceae</taxon>
        <taxon>Wohlfahrtiimonas</taxon>
    </lineage>
</organism>
<sequence length="217" mass="24827">MKVEVWSDFSCPFCYIGVHNFYLAMDTFNDEFKRSEQLIFKSYELSPDAPFTNDRSYYEVLADKYDVPLDRAKAMTDNAKKIATEAGLTLNFDKAIAVSTSIAHRLITWVQNHHPDKTRDLAMRIFKAYFEDGLNIADDQVLSGFMTELNISNITLPEILTDMKISQSMTVDKVEAQSFEIRSVPFFVINRADAVAGAQTPMKFYELMIQIDRGITQ</sequence>
<evidence type="ECO:0000259" key="1">
    <source>
        <dbReference type="Pfam" id="PF01323"/>
    </source>
</evidence>